<keyword evidence="1" id="KW-0812">Transmembrane</keyword>
<gene>
    <name evidence="3" type="ORF">JWV37_03950</name>
</gene>
<comment type="caution">
    <text evidence="3">The sequence shown here is derived from an EMBL/GenBank/DDBJ whole genome shotgun (WGS) entry which is preliminary data.</text>
</comment>
<keyword evidence="1" id="KW-1133">Transmembrane helix</keyword>
<dbReference type="SMART" id="SM00044">
    <property type="entry name" value="CYCc"/>
    <property type="match status" value="1"/>
</dbReference>
<dbReference type="InterPro" id="IPR007890">
    <property type="entry name" value="CHASE2"/>
</dbReference>
<feature type="domain" description="Guanylate cyclase" evidence="2">
    <location>
        <begin position="454"/>
        <end position="600"/>
    </location>
</feature>
<sequence>MQKILLHGFVTLCIGAGFFFFWRVGVLEPFELKVNDTMLQARGPVAHDERIVIVDIDERSLKALGQWPWSRNVVAHLLNNLAAMGAGIVGLDIVFAEPDASSPARVLSQLGVEYENAPDYDGMLADVISATPTVPGYVFAMQKDGIEPHDVPKHTALIVERQKPLHVTLFRPHRAILNLPILEEAAYTTGYFNTVPDEDGVVRSIPLVMEYQGVLYPALSLEMVRLALGLKRLEVQYNPQGIVGVGLGERAITTDALGRMMVGYHGPSFTYRYISALDVVEGKAQGIEGAIVLVGTSAAGLLDLRSTPFDSVYPGVEVHANAIDNLLNGSFFSKPSWAQGVDILTFVGVLVVGFALLIQPFVWVAFLGFGGVIFALLGTHFWLLAFKGVLLATILPLSAFSVLLLVGFGLNFFLESRQKEQIKKKFAAKVSSAVMEDLIKNKGDVFAAHEREITVFFSDVRNFTNISESMPSPKVLIAFMNELMDPMTDIIIKRKGTVDKFMGDAIMAYWNAPNSVPDHADVAVGSALEQLHALKELNAKMKQDPRFEACVTMAKNMGVEPVAIGIGLNSGPAIVGEMGSSSRSDYTAIGDAINLGARIESLCKYYGSTCQISQFTKERLEKAYYLRLLDKVRVKGKKEAVEIWQVHDFKEGLEGEYLFTCTPKELEEELELYHAAMAQYRQGAFAQAKAGFETLLACSANPTVCALYIDRCEHLMENPPQGEFDGIFEHKTKG</sequence>
<dbReference type="SMART" id="SM01080">
    <property type="entry name" value="CHASE2"/>
    <property type="match status" value="1"/>
</dbReference>
<dbReference type="PROSITE" id="PS50125">
    <property type="entry name" value="GUANYLATE_CYCLASE_2"/>
    <property type="match status" value="1"/>
</dbReference>
<dbReference type="CDD" id="cd07302">
    <property type="entry name" value="CHD"/>
    <property type="match status" value="1"/>
</dbReference>
<dbReference type="PANTHER" id="PTHR43081">
    <property type="entry name" value="ADENYLATE CYCLASE, TERMINAL-DIFFERENTIATION SPECIFIC-RELATED"/>
    <property type="match status" value="1"/>
</dbReference>
<dbReference type="InterPro" id="IPR029787">
    <property type="entry name" value="Nucleotide_cyclase"/>
</dbReference>
<feature type="transmembrane region" description="Helical" evidence="1">
    <location>
        <begin position="389"/>
        <end position="414"/>
    </location>
</feature>
<dbReference type="RefSeq" id="WP_205458468.1">
    <property type="nucleotide sequence ID" value="NZ_JAFHKK010000005.1"/>
</dbReference>
<reference evidence="3 4" key="3">
    <citation type="submission" date="2021-02" db="EMBL/GenBank/DDBJ databases">
        <authorList>
            <person name="Merkel A.Y."/>
        </authorList>
    </citation>
    <scope>NUCLEOTIDE SEQUENCE [LARGE SCALE GENOMIC DNA]</scope>
    <source>
        <strain evidence="3 4">T05b</strain>
    </source>
</reference>
<evidence type="ECO:0000256" key="1">
    <source>
        <dbReference type="SAM" id="Phobius"/>
    </source>
</evidence>
<evidence type="ECO:0000259" key="2">
    <source>
        <dbReference type="PROSITE" id="PS50125"/>
    </source>
</evidence>
<dbReference type="SUPFAM" id="SSF55073">
    <property type="entry name" value="Nucleotide cyclase"/>
    <property type="match status" value="1"/>
</dbReference>
<dbReference type="Pfam" id="PF00211">
    <property type="entry name" value="Guanylate_cyc"/>
    <property type="match status" value="1"/>
</dbReference>
<dbReference type="PANTHER" id="PTHR43081:SF1">
    <property type="entry name" value="ADENYLATE CYCLASE, TERMINAL-DIFFERENTIATION SPECIFIC"/>
    <property type="match status" value="1"/>
</dbReference>
<dbReference type="Pfam" id="PF05226">
    <property type="entry name" value="CHASE2"/>
    <property type="match status" value="1"/>
</dbReference>
<evidence type="ECO:0000313" key="3">
    <source>
        <dbReference type="EMBL" id="MBN2963926.1"/>
    </source>
</evidence>
<dbReference type="Gene3D" id="3.30.70.1230">
    <property type="entry name" value="Nucleotide cyclase"/>
    <property type="match status" value="1"/>
</dbReference>
<keyword evidence="4" id="KW-1185">Reference proteome</keyword>
<proteinExistence type="predicted"/>
<dbReference type="InterPro" id="IPR001054">
    <property type="entry name" value="A/G_cyclase"/>
</dbReference>
<keyword evidence="1" id="KW-0472">Membrane</keyword>
<feature type="transmembrane region" description="Helical" evidence="1">
    <location>
        <begin position="337"/>
        <end position="357"/>
    </location>
</feature>
<feature type="transmembrane region" description="Helical" evidence="1">
    <location>
        <begin position="364"/>
        <end position="383"/>
    </location>
</feature>
<dbReference type="EMBL" id="JAFHKK010000005">
    <property type="protein sequence ID" value="MBN2963926.1"/>
    <property type="molecule type" value="Genomic_DNA"/>
</dbReference>
<accession>A0ABS2WQG2</accession>
<name>A0ABS2WQG2_9BACT</name>
<dbReference type="InterPro" id="IPR050697">
    <property type="entry name" value="Adenylyl/Guanylyl_Cyclase_3/4"/>
</dbReference>
<protein>
    <submittedName>
        <fullName evidence="3">Adenylate/guanylate cyclase domain-containing protein</fullName>
    </submittedName>
</protein>
<dbReference type="Proteomes" id="UP000703590">
    <property type="component" value="Unassembled WGS sequence"/>
</dbReference>
<evidence type="ECO:0000313" key="4">
    <source>
        <dbReference type="Proteomes" id="UP000703590"/>
    </source>
</evidence>
<organism evidence="3 4">
    <name type="scientific">Sulfurospirillum tamanense</name>
    <dbReference type="NCBI Taxonomy" id="2813362"/>
    <lineage>
        <taxon>Bacteria</taxon>
        <taxon>Pseudomonadati</taxon>
        <taxon>Campylobacterota</taxon>
        <taxon>Epsilonproteobacteria</taxon>
        <taxon>Campylobacterales</taxon>
        <taxon>Sulfurospirillaceae</taxon>
        <taxon>Sulfurospirillum</taxon>
    </lineage>
</organism>
<reference evidence="3 4" key="2">
    <citation type="submission" date="2021-02" db="EMBL/GenBank/DDBJ databases">
        <title>Sulfurospirillum tamanensis sp. nov.</title>
        <authorList>
            <person name="Frolova A."/>
            <person name="Merkel A."/>
            <person name="Slobodkin A."/>
        </authorList>
    </citation>
    <scope>NUCLEOTIDE SEQUENCE [LARGE SCALE GENOMIC DNA]</scope>
    <source>
        <strain evidence="3 4">T05b</strain>
    </source>
</reference>
<reference evidence="4" key="1">
    <citation type="submission" date="2021-02" db="EMBL/GenBank/DDBJ databases">
        <title>Sulfurospirillum tamanensis sp. nov.</title>
        <authorList>
            <person name="Merkel A.Y."/>
        </authorList>
    </citation>
    <scope>NUCLEOTIDE SEQUENCE [LARGE SCALE GENOMIC DNA]</scope>
    <source>
        <strain evidence="4">T05b</strain>
    </source>
</reference>